<comment type="caution">
    <text evidence="1">The sequence shown here is derived from an EMBL/GenBank/DDBJ whole genome shotgun (WGS) entry which is preliminary data.</text>
</comment>
<proteinExistence type="predicted"/>
<evidence type="ECO:0000313" key="1">
    <source>
        <dbReference type="EMBL" id="RGP72621.1"/>
    </source>
</evidence>
<dbReference type="Proteomes" id="UP000266234">
    <property type="component" value="Unassembled WGS sequence"/>
</dbReference>
<gene>
    <name evidence="1" type="ORF">FLONG3_6629</name>
</gene>
<evidence type="ECO:0000313" key="2">
    <source>
        <dbReference type="Proteomes" id="UP000266234"/>
    </source>
</evidence>
<organism evidence="1 2">
    <name type="scientific">Fusarium longipes</name>
    <dbReference type="NCBI Taxonomy" id="694270"/>
    <lineage>
        <taxon>Eukaryota</taxon>
        <taxon>Fungi</taxon>
        <taxon>Dikarya</taxon>
        <taxon>Ascomycota</taxon>
        <taxon>Pezizomycotina</taxon>
        <taxon>Sordariomycetes</taxon>
        <taxon>Hypocreomycetidae</taxon>
        <taxon>Hypocreales</taxon>
        <taxon>Nectriaceae</taxon>
        <taxon>Fusarium</taxon>
    </lineage>
</organism>
<dbReference type="AlphaFoldDB" id="A0A395SJQ5"/>
<dbReference type="STRING" id="694270.A0A395SJQ5"/>
<sequence>MSQSDSKHQQVADPGINCKGIAYKDLSAEQQELSDILYEMERYDLDLLGISDLGPDGIFRFLDADRNVHYAIPLRPGLIKALLDRLPYDMEEEKFWRGVDGTKVPKEQWYNPPPDILPPPLSEELRKEGRELNKKHKDKFDKIRKDSKNYKERLVFIESDHKLE</sequence>
<dbReference type="EMBL" id="PXOG01000147">
    <property type="protein sequence ID" value="RGP72621.1"/>
    <property type="molecule type" value="Genomic_DNA"/>
</dbReference>
<dbReference type="OrthoDB" id="3660917at2759"/>
<accession>A0A395SJQ5</accession>
<reference evidence="1 2" key="1">
    <citation type="journal article" date="2018" name="PLoS Pathog.">
        <title>Evolution of structural diversity of trichothecenes, a family of toxins produced by plant pathogenic and entomopathogenic fungi.</title>
        <authorList>
            <person name="Proctor R.H."/>
            <person name="McCormick S.P."/>
            <person name="Kim H.S."/>
            <person name="Cardoza R.E."/>
            <person name="Stanley A.M."/>
            <person name="Lindo L."/>
            <person name="Kelly A."/>
            <person name="Brown D.W."/>
            <person name="Lee T."/>
            <person name="Vaughan M.M."/>
            <person name="Alexander N.J."/>
            <person name="Busman M."/>
            <person name="Gutierrez S."/>
        </authorList>
    </citation>
    <scope>NUCLEOTIDE SEQUENCE [LARGE SCALE GENOMIC DNA]</scope>
    <source>
        <strain evidence="1 2">NRRL 20695</strain>
    </source>
</reference>
<keyword evidence="2" id="KW-1185">Reference proteome</keyword>
<protein>
    <submittedName>
        <fullName evidence="1">Uncharacterized protein</fullName>
    </submittedName>
</protein>
<name>A0A395SJQ5_9HYPO</name>